<organism evidence="5 6">
    <name type="scientific">Candidatus Brocadia sinica JPN1</name>
    <dbReference type="NCBI Taxonomy" id="1197129"/>
    <lineage>
        <taxon>Bacteria</taxon>
        <taxon>Pseudomonadati</taxon>
        <taxon>Planctomycetota</taxon>
        <taxon>Candidatus Brocadiia</taxon>
        <taxon>Candidatus Brocadiales</taxon>
        <taxon>Candidatus Brocadiaceae</taxon>
        <taxon>Candidatus Brocadia</taxon>
    </lineage>
</organism>
<feature type="domain" description="Radical SAM core" evidence="4">
    <location>
        <begin position="25"/>
        <end position="188"/>
    </location>
</feature>
<keyword evidence="2" id="KW-0408">Iron</keyword>
<reference evidence="6" key="1">
    <citation type="journal article" date="2015" name="Genome Announc.">
        <title>Draft Genome Sequence of an Anaerobic Ammonium-Oxidizing Bacterium, "Candidatus Brocadia sinica".</title>
        <authorList>
            <person name="Oshiki M."/>
            <person name="Shinyako-Hata K."/>
            <person name="Satoh H."/>
            <person name="Okabe S."/>
        </authorList>
    </citation>
    <scope>NUCLEOTIDE SEQUENCE [LARGE SCALE GENOMIC DNA]</scope>
    <source>
        <strain evidence="6">JPN1</strain>
    </source>
</reference>
<dbReference type="InterPro" id="IPR007197">
    <property type="entry name" value="rSAM"/>
</dbReference>
<gene>
    <name evidence="5" type="ORF">BROSI_A2429</name>
</gene>
<dbReference type="SFLD" id="SFLDG01084">
    <property type="entry name" value="Uncharacterised_Radical_SAM_Su"/>
    <property type="match status" value="1"/>
</dbReference>
<name>A0ABQ0JYS5_9BACT</name>
<accession>A0ABQ0JYS5</accession>
<dbReference type="RefSeq" id="WP_052563961.1">
    <property type="nucleotide sequence ID" value="NZ_BAFN01000001.1"/>
</dbReference>
<dbReference type="PANTHER" id="PTHR43432:SF3">
    <property type="entry name" value="SLR0285 PROTEIN"/>
    <property type="match status" value="1"/>
</dbReference>
<dbReference type="SUPFAM" id="SSF102114">
    <property type="entry name" value="Radical SAM enzymes"/>
    <property type="match status" value="1"/>
</dbReference>
<dbReference type="InterPro" id="IPR040086">
    <property type="entry name" value="MJ0683-like"/>
</dbReference>
<keyword evidence="1" id="KW-0479">Metal-binding</keyword>
<dbReference type="Gene3D" id="3.80.30.30">
    <property type="match status" value="1"/>
</dbReference>
<evidence type="ECO:0000256" key="3">
    <source>
        <dbReference type="ARBA" id="ARBA00023014"/>
    </source>
</evidence>
<dbReference type="Proteomes" id="UP000032309">
    <property type="component" value="Unassembled WGS sequence"/>
</dbReference>
<comment type="caution">
    <text evidence="5">The sequence shown here is derived from an EMBL/GenBank/DDBJ whole genome shotgun (WGS) entry which is preliminary data.</text>
</comment>
<dbReference type="Pfam" id="PF04055">
    <property type="entry name" value="Radical_SAM"/>
    <property type="match status" value="1"/>
</dbReference>
<evidence type="ECO:0000256" key="1">
    <source>
        <dbReference type="ARBA" id="ARBA00022723"/>
    </source>
</evidence>
<evidence type="ECO:0000256" key="2">
    <source>
        <dbReference type="ARBA" id="ARBA00023004"/>
    </source>
</evidence>
<evidence type="ECO:0000313" key="5">
    <source>
        <dbReference type="EMBL" id="GAN33894.1"/>
    </source>
</evidence>
<dbReference type="EMBL" id="BAFN01000001">
    <property type="protein sequence ID" value="GAN33894.1"/>
    <property type="molecule type" value="Genomic_DNA"/>
</dbReference>
<evidence type="ECO:0000313" key="6">
    <source>
        <dbReference type="Proteomes" id="UP000032309"/>
    </source>
</evidence>
<keyword evidence="6" id="KW-1185">Reference proteome</keyword>
<sequence>MLEIHEITINRILNPTSIDLGEYVINPYMGCEFSCLYCYVRSNKVVRKREKPWGTYVDVRKNSPDLLEKEVLEKKPKIVLLGSTTECFQPIEKEYQLTGKLLEILNRYKVFYVILTRSPYIVDSIPLLNQGFCKRIYFTVNNFSHTLKQVLEPKSPSFPSRSNAVRILLDEGLSVIPYFSPVIPWLTDIKEAFSAFEKAERIEFEHLNFNFKNTQEIINSISLAQPVLKEKFTSMICERVFYEQIWKELDEEIERQAKGVKKGYKIYKHSFGEYFKNTYL</sequence>
<proteinExistence type="predicted"/>
<dbReference type="InterPro" id="IPR058240">
    <property type="entry name" value="rSAM_sf"/>
</dbReference>
<evidence type="ECO:0000259" key="4">
    <source>
        <dbReference type="Pfam" id="PF04055"/>
    </source>
</evidence>
<dbReference type="PANTHER" id="PTHR43432">
    <property type="entry name" value="SLR0285 PROTEIN"/>
    <property type="match status" value="1"/>
</dbReference>
<protein>
    <submittedName>
        <fullName evidence="5">DNA repair photolyase</fullName>
    </submittedName>
</protein>
<keyword evidence="3" id="KW-0411">Iron-sulfur</keyword>
<dbReference type="SFLD" id="SFLDS00029">
    <property type="entry name" value="Radical_SAM"/>
    <property type="match status" value="1"/>
</dbReference>